<feature type="region of interest" description="Disordered" evidence="1">
    <location>
        <begin position="243"/>
        <end position="266"/>
    </location>
</feature>
<reference evidence="3 4" key="1">
    <citation type="submission" date="2024-02" db="EMBL/GenBank/DDBJ databases">
        <title>Deinococcus xinjiangensis NBRC 107630.</title>
        <authorList>
            <person name="Ichikawa N."/>
            <person name="Katano-Makiyama Y."/>
            <person name="Hidaka K."/>
        </authorList>
    </citation>
    <scope>NUCLEOTIDE SEQUENCE [LARGE SCALE GENOMIC DNA]</scope>
    <source>
        <strain evidence="3 4">NBRC 107630</strain>
    </source>
</reference>
<protein>
    <submittedName>
        <fullName evidence="3">Uncharacterized protein</fullName>
    </submittedName>
</protein>
<dbReference type="EMBL" id="BAABRN010000071">
    <property type="protein sequence ID" value="GAA5503866.1"/>
    <property type="molecule type" value="Genomic_DNA"/>
</dbReference>
<sequence>MKVKLMLALGLLTTGMTGAQDASGKLELDRASIQPGVERLTKIVQEAITASGGDLNRSQAHWVLAFSTGHYKTDPLGAQAVREFATQFIKANAVQGDQVTSRAWEMNTWEYRNPSGLTLQIGTDPAGDKASVARLWPTTPQVGSVGGHDTEQTAVTLTTELAKDPGAVLILLTNTAASVGAAGAKLLGTNAPAYQQMLQSWNRVAGTQDGASVNLPYVVHGPGGDVPGQMQAVVFVPKTFSSAPIPGKTREEQLNRPETTPPTSKSPNILPALLGVLLLGGGGFLAWKLFGGAGGSGGRGAIRIGDTTFSLRDLPNGRPFCILAGPGYTGEGDTPVVPLSGMPAAPIAEFIRSGRDIRVRALHDDIKLASVGERVSVSESALIPLSLSAPDVPLEFRGEVRGSGGVPKEISKTVTVSYLQGEV</sequence>
<name>A0ABP9VF52_9DEIO</name>
<evidence type="ECO:0000256" key="1">
    <source>
        <dbReference type="SAM" id="MobiDB-lite"/>
    </source>
</evidence>
<dbReference type="RefSeq" id="WP_353543837.1">
    <property type="nucleotide sequence ID" value="NZ_BAABRN010000071.1"/>
</dbReference>
<feature type="signal peptide" evidence="2">
    <location>
        <begin position="1"/>
        <end position="19"/>
    </location>
</feature>
<proteinExistence type="predicted"/>
<evidence type="ECO:0000313" key="4">
    <source>
        <dbReference type="Proteomes" id="UP001458946"/>
    </source>
</evidence>
<evidence type="ECO:0000313" key="3">
    <source>
        <dbReference type="EMBL" id="GAA5503866.1"/>
    </source>
</evidence>
<gene>
    <name evidence="3" type="ORF">Dxin01_03633</name>
</gene>
<evidence type="ECO:0000256" key="2">
    <source>
        <dbReference type="SAM" id="SignalP"/>
    </source>
</evidence>
<organism evidence="3 4">
    <name type="scientific">Deinococcus xinjiangensis</name>
    <dbReference type="NCBI Taxonomy" id="457454"/>
    <lineage>
        <taxon>Bacteria</taxon>
        <taxon>Thermotogati</taxon>
        <taxon>Deinococcota</taxon>
        <taxon>Deinococci</taxon>
        <taxon>Deinococcales</taxon>
        <taxon>Deinococcaceae</taxon>
        <taxon>Deinococcus</taxon>
    </lineage>
</organism>
<dbReference type="Proteomes" id="UP001458946">
    <property type="component" value="Unassembled WGS sequence"/>
</dbReference>
<keyword evidence="2" id="KW-0732">Signal</keyword>
<feature type="chain" id="PRO_5045516739" evidence="2">
    <location>
        <begin position="20"/>
        <end position="423"/>
    </location>
</feature>
<accession>A0ABP9VF52</accession>
<keyword evidence="4" id="KW-1185">Reference proteome</keyword>
<feature type="compositionally biased region" description="Polar residues" evidence="1">
    <location>
        <begin position="256"/>
        <end position="266"/>
    </location>
</feature>
<comment type="caution">
    <text evidence="3">The sequence shown here is derived from an EMBL/GenBank/DDBJ whole genome shotgun (WGS) entry which is preliminary data.</text>
</comment>